<reference evidence="2 3" key="1">
    <citation type="submission" date="2016-09" db="EMBL/GenBank/DDBJ databases">
        <authorList>
            <person name="Doonan J."/>
            <person name="Pachebat J.A."/>
            <person name="Golyshin P.N."/>
            <person name="Denman S."/>
            <person name="Mcdonald J.E."/>
        </authorList>
    </citation>
    <scope>NUCLEOTIDE SEQUENCE [LARGE SCALE GENOMIC DNA]</scope>
    <source>
        <strain evidence="2 3">NCPPB 3934</strain>
    </source>
</reference>
<keyword evidence="1" id="KW-0472">Membrane</keyword>
<sequence length="198" mass="23323">MKKLCDKKVASSVVGMMLDGRFFRWLKAFFSDPWRKTLVIIPFIIIVVNIIPSFYAWIAEIPKEEEIHYTQGELVLRKNNKKGIQLGLKKNNKIEYFSCADQLNVGHFCGPSDDLLHDWSGKQAEVGWFYQSAYFFYSQRRLVRLKVEGEEKISLEDVSKDISYGRKSAVRYVVMYNIPIIFLVLYLIRRFIYKKNEV</sequence>
<keyword evidence="3" id="KW-1185">Reference proteome</keyword>
<dbReference type="EMBL" id="MJLZ01000086">
    <property type="protein sequence ID" value="RLM17823.1"/>
    <property type="molecule type" value="Genomic_DNA"/>
</dbReference>
<proteinExistence type="predicted"/>
<keyword evidence="1" id="KW-0812">Transmembrane</keyword>
<feature type="transmembrane region" description="Helical" evidence="1">
    <location>
        <begin position="169"/>
        <end position="188"/>
    </location>
</feature>
<name>A0A421DIY0_9GAMM</name>
<evidence type="ECO:0000313" key="3">
    <source>
        <dbReference type="Proteomes" id="UP000285648"/>
    </source>
</evidence>
<comment type="caution">
    <text evidence="2">The sequence shown here is derived from an EMBL/GenBank/DDBJ whole genome shotgun (WGS) entry which is preliminary data.</text>
</comment>
<feature type="transmembrane region" description="Helical" evidence="1">
    <location>
        <begin position="37"/>
        <end position="58"/>
    </location>
</feature>
<dbReference type="OrthoDB" id="9375846at2"/>
<protein>
    <submittedName>
        <fullName evidence="2">Uncharacterized protein</fullName>
    </submittedName>
</protein>
<dbReference type="AlphaFoldDB" id="A0A421DIY0"/>
<dbReference type="RefSeq" id="WP_121576678.1">
    <property type="nucleotide sequence ID" value="NZ_MJLZ01000086.1"/>
</dbReference>
<organism evidence="2 3">
    <name type="scientific">Brenneria alni</name>
    <dbReference type="NCBI Taxonomy" id="71656"/>
    <lineage>
        <taxon>Bacteria</taxon>
        <taxon>Pseudomonadati</taxon>
        <taxon>Pseudomonadota</taxon>
        <taxon>Gammaproteobacteria</taxon>
        <taxon>Enterobacterales</taxon>
        <taxon>Pectobacteriaceae</taxon>
        <taxon>Brenneria</taxon>
    </lineage>
</organism>
<keyword evidence="1" id="KW-1133">Transmembrane helix</keyword>
<accession>A0A421DIY0</accession>
<evidence type="ECO:0000313" key="2">
    <source>
        <dbReference type="EMBL" id="RLM17823.1"/>
    </source>
</evidence>
<dbReference type="Proteomes" id="UP000285648">
    <property type="component" value="Unassembled WGS sequence"/>
</dbReference>
<evidence type="ECO:0000256" key="1">
    <source>
        <dbReference type="SAM" id="Phobius"/>
    </source>
</evidence>
<gene>
    <name evidence="2" type="ORF">BIY29_18885</name>
</gene>